<dbReference type="GO" id="GO:0005634">
    <property type="term" value="C:nucleus"/>
    <property type="evidence" value="ECO:0007669"/>
    <property type="project" value="TreeGrafter"/>
</dbReference>
<evidence type="ECO:0000256" key="2">
    <source>
        <dbReference type="ARBA" id="ARBA00022771"/>
    </source>
</evidence>
<evidence type="ECO:0000256" key="5">
    <source>
        <dbReference type="SAM" id="MobiDB-lite"/>
    </source>
</evidence>
<dbReference type="GO" id="GO:0030154">
    <property type="term" value="P:cell differentiation"/>
    <property type="evidence" value="ECO:0007669"/>
    <property type="project" value="TreeGrafter"/>
</dbReference>
<evidence type="ECO:0000313" key="7">
    <source>
        <dbReference type="Proteomes" id="UP001177140"/>
    </source>
</evidence>
<keyword evidence="4" id="KW-0010">Activator</keyword>
<reference evidence="6" key="1">
    <citation type="submission" date="2022-03" db="EMBL/GenBank/DDBJ databases">
        <title>A functionally conserved STORR gene fusion in Papaver species that diverged 16.8 million years ago.</title>
        <authorList>
            <person name="Catania T."/>
        </authorList>
    </citation>
    <scope>NUCLEOTIDE SEQUENCE</scope>
    <source>
        <strain evidence="6">S-191538</strain>
    </source>
</reference>
<name>A0AA41VLQ2_PAPNU</name>
<proteinExistence type="predicted"/>
<protein>
    <submittedName>
        <fullName evidence="6">Uncharacterized protein</fullName>
    </submittedName>
</protein>
<gene>
    <name evidence="6" type="ORF">MKW94_027097</name>
</gene>
<keyword evidence="7" id="KW-1185">Reference proteome</keyword>
<keyword evidence="1" id="KW-0479">Metal-binding</keyword>
<dbReference type="AlphaFoldDB" id="A0AA41VLQ2"/>
<keyword evidence="2" id="KW-0863">Zinc-finger</keyword>
<sequence length="456" mass="51957">MKRCKYKNERLKRKLEIQRKEIEQQATEHSISFSRMPEERNHLNETYNEDKRKMKRTMHENKKLMKELETQRKEIEQQAKEIEKRDAQLDFKSKQLLVLRELNTATRASGELNTVQGKREGAKNKSRRDKLKVQIDTNGLHKELDEKVSELDNEFNGKQTLLEKEQRSNHDLQGACKVTIEEIKKGDDEKPIDLIDEWGNGDIGGSGVERSAFEDMFPPIPPPEFLVDMCNDMPNNSSDLSSVLPVPNDEIADLDWLSTFDENSLSAGGITLDMDFSNNKDDFRRLCTSNPVSIRENNSSCSGGKTMPLSLDTDPVVPRPVRRKRPLSAIFNQQPTLNLVSPKSCTTNVQNSENIAESHPPCKSKINGNKQRKKKTKKKKLPPSLPSYSSDHDNLLQQQQQPGVANPRNACGMCYRSGGLFPEYRPAASPTFVASMHSNRHRKVLEMMKVKGTPDR</sequence>
<organism evidence="6 7">
    <name type="scientific">Papaver nudicaule</name>
    <name type="common">Iceland poppy</name>
    <dbReference type="NCBI Taxonomy" id="74823"/>
    <lineage>
        <taxon>Eukaryota</taxon>
        <taxon>Viridiplantae</taxon>
        <taxon>Streptophyta</taxon>
        <taxon>Embryophyta</taxon>
        <taxon>Tracheophyta</taxon>
        <taxon>Spermatophyta</taxon>
        <taxon>Magnoliopsida</taxon>
        <taxon>Ranunculales</taxon>
        <taxon>Papaveraceae</taxon>
        <taxon>Papaveroideae</taxon>
        <taxon>Papaver</taxon>
    </lineage>
</organism>
<evidence type="ECO:0000313" key="6">
    <source>
        <dbReference type="EMBL" id="MCL7043444.1"/>
    </source>
</evidence>
<keyword evidence="3" id="KW-0862">Zinc</keyword>
<feature type="compositionally biased region" description="Basic and acidic residues" evidence="5">
    <location>
        <begin position="36"/>
        <end position="53"/>
    </location>
</feature>
<evidence type="ECO:0000256" key="4">
    <source>
        <dbReference type="ARBA" id="ARBA00023159"/>
    </source>
</evidence>
<dbReference type="Proteomes" id="UP001177140">
    <property type="component" value="Unassembled WGS sequence"/>
</dbReference>
<feature type="region of interest" description="Disordered" evidence="5">
    <location>
        <begin position="296"/>
        <end position="319"/>
    </location>
</feature>
<comment type="caution">
    <text evidence="6">The sequence shown here is derived from an EMBL/GenBank/DDBJ whole genome shotgun (WGS) entry which is preliminary data.</text>
</comment>
<dbReference type="GO" id="GO:0008270">
    <property type="term" value="F:zinc ion binding"/>
    <property type="evidence" value="ECO:0007669"/>
    <property type="project" value="UniProtKB-KW"/>
</dbReference>
<dbReference type="InterPro" id="IPR051140">
    <property type="entry name" value="GATA_TF"/>
</dbReference>
<dbReference type="PANTHER" id="PTHR45658">
    <property type="entry name" value="GATA TRANSCRIPTION FACTOR"/>
    <property type="match status" value="1"/>
</dbReference>
<accession>A0AA41VLQ2</accession>
<dbReference type="PANTHER" id="PTHR45658:SF126">
    <property type="entry name" value="GATA-TYPE DOMAIN-CONTAINING PROTEIN"/>
    <property type="match status" value="1"/>
</dbReference>
<feature type="region of interest" description="Disordered" evidence="5">
    <location>
        <begin position="21"/>
        <end position="53"/>
    </location>
</feature>
<evidence type="ECO:0000256" key="1">
    <source>
        <dbReference type="ARBA" id="ARBA00022723"/>
    </source>
</evidence>
<feature type="region of interest" description="Disordered" evidence="5">
    <location>
        <begin position="350"/>
        <end position="392"/>
    </location>
</feature>
<feature type="compositionally biased region" description="Basic residues" evidence="5">
    <location>
        <begin position="370"/>
        <end position="381"/>
    </location>
</feature>
<feature type="compositionally biased region" description="Polar residues" evidence="5">
    <location>
        <begin position="24"/>
        <end position="33"/>
    </location>
</feature>
<dbReference type="EMBL" id="JAJJMA010246644">
    <property type="protein sequence ID" value="MCL7043444.1"/>
    <property type="molecule type" value="Genomic_DNA"/>
</dbReference>
<evidence type="ECO:0000256" key="3">
    <source>
        <dbReference type="ARBA" id="ARBA00022833"/>
    </source>
</evidence>